<evidence type="ECO:0000256" key="9">
    <source>
        <dbReference type="ARBA" id="ARBA00023012"/>
    </source>
</evidence>
<dbReference type="SUPFAM" id="SSF55073">
    <property type="entry name" value="Nucleotide cyclase"/>
    <property type="match status" value="1"/>
</dbReference>
<feature type="transmembrane region" description="Helical" evidence="10">
    <location>
        <begin position="57"/>
        <end position="76"/>
    </location>
</feature>
<dbReference type="SUPFAM" id="SSF47384">
    <property type="entry name" value="Homodimeric domain of signal transducing histidine kinase"/>
    <property type="match status" value="1"/>
</dbReference>
<keyword evidence="14" id="KW-1185">Reference proteome</keyword>
<dbReference type="FunFam" id="3.30.565.10:FF:000006">
    <property type="entry name" value="Sensor histidine kinase WalK"/>
    <property type="match status" value="1"/>
</dbReference>
<evidence type="ECO:0000313" key="13">
    <source>
        <dbReference type="EMBL" id="SKA22610.1"/>
    </source>
</evidence>
<dbReference type="EC" id="2.7.13.3" evidence="3"/>
<dbReference type="InterPro" id="IPR036097">
    <property type="entry name" value="HisK_dim/P_sf"/>
</dbReference>
<dbReference type="OrthoDB" id="9784397at2"/>
<gene>
    <name evidence="13" type="ORF">SAMN02745885_02409</name>
</gene>
<dbReference type="Pfam" id="PF02518">
    <property type="entry name" value="HATPase_c"/>
    <property type="match status" value="1"/>
</dbReference>
<feature type="transmembrane region" description="Helical" evidence="10">
    <location>
        <begin position="82"/>
        <end position="106"/>
    </location>
</feature>
<dbReference type="InterPro" id="IPR000160">
    <property type="entry name" value="GGDEF_dom"/>
</dbReference>
<evidence type="ECO:0000313" key="14">
    <source>
        <dbReference type="Proteomes" id="UP000189933"/>
    </source>
</evidence>
<dbReference type="GO" id="GO:0016020">
    <property type="term" value="C:membrane"/>
    <property type="evidence" value="ECO:0007669"/>
    <property type="project" value="UniProtKB-SubCell"/>
</dbReference>
<keyword evidence="8" id="KW-0067">ATP-binding</keyword>
<feature type="domain" description="GGDEF" evidence="12">
    <location>
        <begin position="154"/>
        <end position="291"/>
    </location>
</feature>
<evidence type="ECO:0000256" key="6">
    <source>
        <dbReference type="ARBA" id="ARBA00022741"/>
    </source>
</evidence>
<organism evidence="13 14">
    <name type="scientific">Carboxydocella sporoproducens DSM 16521</name>
    <dbReference type="NCBI Taxonomy" id="1121270"/>
    <lineage>
        <taxon>Bacteria</taxon>
        <taxon>Bacillati</taxon>
        <taxon>Bacillota</taxon>
        <taxon>Clostridia</taxon>
        <taxon>Eubacteriales</taxon>
        <taxon>Clostridiales Family XVI. Incertae Sedis</taxon>
        <taxon>Carboxydocella</taxon>
    </lineage>
</organism>
<reference evidence="14" key="1">
    <citation type="submission" date="2017-02" db="EMBL/GenBank/DDBJ databases">
        <authorList>
            <person name="Varghese N."/>
            <person name="Submissions S."/>
        </authorList>
    </citation>
    <scope>NUCLEOTIDE SEQUENCE [LARGE SCALE GENOMIC DNA]</scope>
    <source>
        <strain evidence="14">DSM 16521</strain>
    </source>
</reference>
<dbReference type="SMART" id="SM00267">
    <property type="entry name" value="GGDEF"/>
    <property type="match status" value="1"/>
</dbReference>
<keyword evidence="5" id="KW-0808">Transferase</keyword>
<evidence type="ECO:0000256" key="1">
    <source>
        <dbReference type="ARBA" id="ARBA00000085"/>
    </source>
</evidence>
<comment type="subcellular location">
    <subcellularLocation>
        <location evidence="2">Membrane</location>
    </subcellularLocation>
</comment>
<dbReference type="InterPro" id="IPR004358">
    <property type="entry name" value="Sig_transdc_His_kin-like_C"/>
</dbReference>
<dbReference type="PANTHER" id="PTHR43065:SF10">
    <property type="entry name" value="PEROXIDE STRESS-ACTIVATED HISTIDINE KINASE MAK3"/>
    <property type="match status" value="1"/>
</dbReference>
<dbReference type="Gene3D" id="3.30.565.10">
    <property type="entry name" value="Histidine kinase-like ATPase, C-terminal domain"/>
    <property type="match status" value="1"/>
</dbReference>
<keyword evidence="6" id="KW-0547">Nucleotide-binding</keyword>
<comment type="catalytic activity">
    <reaction evidence="1">
        <text>ATP + protein L-histidine = ADP + protein N-phospho-L-histidine.</text>
        <dbReference type="EC" id="2.7.13.3"/>
    </reaction>
</comment>
<dbReference type="GO" id="GO:0000155">
    <property type="term" value="F:phosphorelay sensor kinase activity"/>
    <property type="evidence" value="ECO:0007669"/>
    <property type="project" value="InterPro"/>
</dbReference>
<proteinExistence type="predicted"/>
<dbReference type="SUPFAM" id="SSF55874">
    <property type="entry name" value="ATPase domain of HSP90 chaperone/DNA topoisomerase II/histidine kinase"/>
    <property type="match status" value="1"/>
</dbReference>
<dbReference type="InterPro" id="IPR003594">
    <property type="entry name" value="HATPase_dom"/>
</dbReference>
<keyword evidence="4" id="KW-0597">Phosphoprotein</keyword>
<evidence type="ECO:0000256" key="7">
    <source>
        <dbReference type="ARBA" id="ARBA00022777"/>
    </source>
</evidence>
<keyword evidence="10" id="KW-0812">Transmembrane</keyword>
<feature type="domain" description="Histidine kinase" evidence="11">
    <location>
        <begin position="307"/>
        <end position="511"/>
    </location>
</feature>
<dbReference type="CDD" id="cd00082">
    <property type="entry name" value="HisKA"/>
    <property type="match status" value="1"/>
</dbReference>
<sequence>MFYNQIIKLIKTAVYLLPVIILFISHYITINPILHILIWEMFALPVYFLLCENKSTLAIYLIILSTAGIIIEIINYYKSLDIFSLCLILLIHILVVLINSIAALNYNQVLQNQIKLQERLKRLAIIDPLTHLINGKYFLMKLDEEISRAKRENKKFTVAVYKIVNLNKLESGVRNGCLEWNLTRIAEILRQTIRNFDTVARLKDDVFAVLLTNSDLEQAHEIKERFEKKLQENVNTRKWKFSGYSQHDNLYVLAGYAVYPKDHNEGQGLLEVAEQNLEVSEKNYKYKVTQDWLKSERYALMEQMSASLAHEIKNPLTSVRGFIQLLQNREQDFHEKEHLRIILDELDRMNKLIHEFLSFSTKKNTRKFFDINQLIDDIIFIMSSLVHDKNIKIEKRSELKNSLLYGQPEKIKQVFINLIRNSIEAINCNGKITIILQEDGNYLLMSVKDNGCGIDRETIKNIFKPFYTTKETGTGLGLSISAQIIKEHQGEIWVDSERGIGTTFKIKLPRN</sequence>
<dbReference type="InterPro" id="IPR029787">
    <property type="entry name" value="Nucleotide_cyclase"/>
</dbReference>
<dbReference type="InterPro" id="IPR043128">
    <property type="entry name" value="Rev_trsase/Diguanyl_cyclase"/>
</dbReference>
<dbReference type="Pfam" id="PF00512">
    <property type="entry name" value="HisKA"/>
    <property type="match status" value="1"/>
</dbReference>
<evidence type="ECO:0000256" key="8">
    <source>
        <dbReference type="ARBA" id="ARBA00022840"/>
    </source>
</evidence>
<dbReference type="Pfam" id="PF00990">
    <property type="entry name" value="GGDEF"/>
    <property type="match status" value="1"/>
</dbReference>
<keyword evidence="10" id="KW-0472">Membrane</keyword>
<dbReference type="RefSeq" id="WP_078666399.1">
    <property type="nucleotide sequence ID" value="NZ_FUXM01000041.1"/>
</dbReference>
<dbReference type="InterPro" id="IPR005467">
    <property type="entry name" value="His_kinase_dom"/>
</dbReference>
<evidence type="ECO:0000256" key="5">
    <source>
        <dbReference type="ARBA" id="ARBA00022679"/>
    </source>
</evidence>
<accession>A0A1T4S2S0</accession>
<dbReference type="PANTHER" id="PTHR43065">
    <property type="entry name" value="SENSOR HISTIDINE KINASE"/>
    <property type="match status" value="1"/>
</dbReference>
<protein>
    <recommendedName>
        <fullName evidence="3">histidine kinase</fullName>
        <ecNumber evidence="3">2.7.13.3</ecNumber>
    </recommendedName>
</protein>
<keyword evidence="9" id="KW-0902">Two-component regulatory system</keyword>
<dbReference type="InterPro" id="IPR036890">
    <property type="entry name" value="HATPase_C_sf"/>
</dbReference>
<feature type="transmembrane region" description="Helical" evidence="10">
    <location>
        <begin position="12"/>
        <end position="28"/>
    </location>
</feature>
<dbReference type="Gene3D" id="1.10.287.130">
    <property type="match status" value="1"/>
</dbReference>
<dbReference type="Proteomes" id="UP000189933">
    <property type="component" value="Unassembled WGS sequence"/>
</dbReference>
<dbReference type="InterPro" id="IPR003661">
    <property type="entry name" value="HisK_dim/P_dom"/>
</dbReference>
<dbReference type="NCBIfam" id="TIGR00254">
    <property type="entry name" value="GGDEF"/>
    <property type="match status" value="1"/>
</dbReference>
<evidence type="ECO:0000256" key="2">
    <source>
        <dbReference type="ARBA" id="ARBA00004370"/>
    </source>
</evidence>
<dbReference type="AlphaFoldDB" id="A0A1T4S2S0"/>
<keyword evidence="7" id="KW-0418">Kinase</keyword>
<dbReference type="SMART" id="SM00387">
    <property type="entry name" value="HATPase_c"/>
    <property type="match status" value="1"/>
</dbReference>
<evidence type="ECO:0000256" key="10">
    <source>
        <dbReference type="SAM" id="Phobius"/>
    </source>
</evidence>
<dbReference type="EMBL" id="FUXM01000041">
    <property type="protein sequence ID" value="SKA22610.1"/>
    <property type="molecule type" value="Genomic_DNA"/>
</dbReference>
<evidence type="ECO:0000259" key="12">
    <source>
        <dbReference type="PROSITE" id="PS50887"/>
    </source>
</evidence>
<evidence type="ECO:0000259" key="11">
    <source>
        <dbReference type="PROSITE" id="PS50109"/>
    </source>
</evidence>
<dbReference type="PRINTS" id="PR00344">
    <property type="entry name" value="BCTRLSENSOR"/>
</dbReference>
<keyword evidence="10" id="KW-1133">Transmembrane helix</keyword>
<name>A0A1T4S2S0_9FIRM</name>
<dbReference type="PROSITE" id="PS50109">
    <property type="entry name" value="HIS_KIN"/>
    <property type="match status" value="1"/>
</dbReference>
<dbReference type="PROSITE" id="PS50887">
    <property type="entry name" value="GGDEF"/>
    <property type="match status" value="1"/>
</dbReference>
<evidence type="ECO:0000256" key="4">
    <source>
        <dbReference type="ARBA" id="ARBA00022553"/>
    </source>
</evidence>
<evidence type="ECO:0000256" key="3">
    <source>
        <dbReference type="ARBA" id="ARBA00012438"/>
    </source>
</evidence>
<dbReference type="SMART" id="SM00388">
    <property type="entry name" value="HisKA"/>
    <property type="match status" value="1"/>
</dbReference>
<dbReference type="GO" id="GO:0005524">
    <property type="term" value="F:ATP binding"/>
    <property type="evidence" value="ECO:0007669"/>
    <property type="project" value="UniProtKB-KW"/>
</dbReference>
<dbReference type="Gene3D" id="3.30.70.270">
    <property type="match status" value="1"/>
</dbReference>